<dbReference type="PANTHER" id="PTHR43133:SF52">
    <property type="entry name" value="ECF RNA POLYMERASE SIGMA FACTOR SIGL"/>
    <property type="match status" value="1"/>
</dbReference>
<dbReference type="InterPro" id="IPR013324">
    <property type="entry name" value="RNA_pol_sigma_r3/r4-like"/>
</dbReference>
<sequence length="189" mass="21280">MMARRRGMRPVTGPAPDPGLDTETGLRAAYGAHGPEIYRYALRQLGDTGGAQEVVQEVFLRAWRRADRYDPSVASLRVWLFAIARNVVIDEIRRVTARPWRRALTDDPESTPDAVGPADDTVIDTWLVEEALRRLRPEHRQAIVEAYLRQRPHAEIAAEAGVPLGTIRSRVFYGLKALRLTMDEMGVQP</sequence>
<reference evidence="9 10" key="1">
    <citation type="submission" date="2016-10" db="EMBL/GenBank/DDBJ databases">
        <authorList>
            <person name="de Groot N.N."/>
        </authorList>
    </citation>
    <scope>NUCLEOTIDE SEQUENCE [LARGE SCALE GENOMIC DNA]</scope>
    <source>
        <strain evidence="9 10">CGMCC 4.1877</strain>
    </source>
</reference>
<keyword evidence="10" id="KW-1185">Reference proteome</keyword>
<dbReference type="InterPro" id="IPR014284">
    <property type="entry name" value="RNA_pol_sigma-70_dom"/>
</dbReference>
<evidence type="ECO:0000256" key="3">
    <source>
        <dbReference type="ARBA" id="ARBA00023082"/>
    </source>
</evidence>
<evidence type="ECO:0000256" key="4">
    <source>
        <dbReference type="ARBA" id="ARBA00023125"/>
    </source>
</evidence>
<dbReference type="InterPro" id="IPR013325">
    <property type="entry name" value="RNA_pol_sigma_r2"/>
</dbReference>
<dbReference type="GO" id="GO:0003677">
    <property type="term" value="F:DNA binding"/>
    <property type="evidence" value="ECO:0007669"/>
    <property type="project" value="UniProtKB-KW"/>
</dbReference>
<feature type="region of interest" description="Disordered" evidence="6">
    <location>
        <begin position="1"/>
        <end position="23"/>
    </location>
</feature>
<proteinExistence type="inferred from homology"/>
<dbReference type="Pfam" id="PF04545">
    <property type="entry name" value="Sigma70_r4"/>
    <property type="match status" value="1"/>
</dbReference>
<dbReference type="Pfam" id="PF04542">
    <property type="entry name" value="Sigma70_r2"/>
    <property type="match status" value="1"/>
</dbReference>
<dbReference type="Gene3D" id="1.10.10.10">
    <property type="entry name" value="Winged helix-like DNA-binding domain superfamily/Winged helix DNA-binding domain"/>
    <property type="match status" value="1"/>
</dbReference>
<dbReference type="InterPro" id="IPR007627">
    <property type="entry name" value="RNA_pol_sigma70_r2"/>
</dbReference>
<dbReference type="InterPro" id="IPR036388">
    <property type="entry name" value="WH-like_DNA-bd_sf"/>
</dbReference>
<keyword evidence="3" id="KW-0731">Sigma factor</keyword>
<dbReference type="NCBIfam" id="TIGR02937">
    <property type="entry name" value="sigma70-ECF"/>
    <property type="match status" value="1"/>
</dbReference>
<feature type="domain" description="RNA polymerase sigma-70 region 2" evidence="7">
    <location>
        <begin position="30"/>
        <end position="95"/>
    </location>
</feature>
<evidence type="ECO:0000313" key="10">
    <source>
        <dbReference type="Proteomes" id="UP000199614"/>
    </source>
</evidence>
<organism evidence="9 10">
    <name type="scientific">Pseudonocardia ammonioxydans</name>
    <dbReference type="NCBI Taxonomy" id="260086"/>
    <lineage>
        <taxon>Bacteria</taxon>
        <taxon>Bacillati</taxon>
        <taxon>Actinomycetota</taxon>
        <taxon>Actinomycetes</taxon>
        <taxon>Pseudonocardiales</taxon>
        <taxon>Pseudonocardiaceae</taxon>
        <taxon>Pseudonocardia</taxon>
    </lineage>
</organism>
<dbReference type="PANTHER" id="PTHR43133">
    <property type="entry name" value="RNA POLYMERASE ECF-TYPE SIGMA FACTO"/>
    <property type="match status" value="1"/>
</dbReference>
<dbReference type="SUPFAM" id="SSF88659">
    <property type="entry name" value="Sigma3 and sigma4 domains of RNA polymerase sigma factors"/>
    <property type="match status" value="1"/>
</dbReference>
<dbReference type="GO" id="GO:0006352">
    <property type="term" value="P:DNA-templated transcription initiation"/>
    <property type="evidence" value="ECO:0007669"/>
    <property type="project" value="InterPro"/>
</dbReference>
<dbReference type="InterPro" id="IPR039425">
    <property type="entry name" value="RNA_pol_sigma-70-like"/>
</dbReference>
<dbReference type="Gene3D" id="1.10.1740.10">
    <property type="match status" value="1"/>
</dbReference>
<keyword evidence="5" id="KW-0804">Transcription</keyword>
<feature type="domain" description="RNA polymerase sigma-70 region 4" evidence="8">
    <location>
        <begin position="131"/>
        <end position="179"/>
    </location>
</feature>
<evidence type="ECO:0000256" key="5">
    <source>
        <dbReference type="ARBA" id="ARBA00023163"/>
    </source>
</evidence>
<dbReference type="Proteomes" id="UP000199614">
    <property type="component" value="Unassembled WGS sequence"/>
</dbReference>
<name>A0A1I5G5P9_PSUAM</name>
<keyword evidence="4" id="KW-0238">DNA-binding</keyword>
<evidence type="ECO:0000259" key="7">
    <source>
        <dbReference type="Pfam" id="PF04542"/>
    </source>
</evidence>
<dbReference type="AlphaFoldDB" id="A0A1I5G5P9"/>
<dbReference type="GO" id="GO:0016987">
    <property type="term" value="F:sigma factor activity"/>
    <property type="evidence" value="ECO:0007669"/>
    <property type="project" value="UniProtKB-KW"/>
</dbReference>
<accession>A0A1I5G5P9</accession>
<evidence type="ECO:0000256" key="6">
    <source>
        <dbReference type="SAM" id="MobiDB-lite"/>
    </source>
</evidence>
<keyword evidence="2" id="KW-0805">Transcription regulation</keyword>
<dbReference type="InterPro" id="IPR007630">
    <property type="entry name" value="RNA_pol_sigma70_r4"/>
</dbReference>
<evidence type="ECO:0000259" key="8">
    <source>
        <dbReference type="Pfam" id="PF04545"/>
    </source>
</evidence>
<comment type="similarity">
    <text evidence="1">Belongs to the sigma-70 factor family. ECF subfamily.</text>
</comment>
<dbReference type="SUPFAM" id="SSF88946">
    <property type="entry name" value="Sigma2 domain of RNA polymerase sigma factors"/>
    <property type="match status" value="1"/>
</dbReference>
<evidence type="ECO:0000256" key="2">
    <source>
        <dbReference type="ARBA" id="ARBA00023015"/>
    </source>
</evidence>
<gene>
    <name evidence="9" type="ORF">SAMN05216207_104344</name>
</gene>
<evidence type="ECO:0000256" key="1">
    <source>
        <dbReference type="ARBA" id="ARBA00010641"/>
    </source>
</evidence>
<dbReference type="STRING" id="260086.SAMN05216207_104344"/>
<protein>
    <submittedName>
        <fullName evidence="9">RNA polymerase sigma-70 factor, ECF subfamily</fullName>
    </submittedName>
</protein>
<dbReference type="EMBL" id="FOUY01000043">
    <property type="protein sequence ID" value="SFO31338.1"/>
    <property type="molecule type" value="Genomic_DNA"/>
</dbReference>
<evidence type="ECO:0000313" key="9">
    <source>
        <dbReference type="EMBL" id="SFO31338.1"/>
    </source>
</evidence>
<dbReference type="CDD" id="cd06171">
    <property type="entry name" value="Sigma70_r4"/>
    <property type="match status" value="1"/>
</dbReference>